<gene>
    <name evidence="2" type="ORF">CLF_113130</name>
</gene>
<evidence type="ECO:0000259" key="1">
    <source>
        <dbReference type="Pfam" id="PF17919"/>
    </source>
</evidence>
<reference evidence="2" key="1">
    <citation type="journal article" date="2011" name="Genome Biol.">
        <title>The draft genome of the carcinogenic human liver fluke Clonorchis sinensis.</title>
        <authorList>
            <person name="Wang X."/>
            <person name="Chen W."/>
            <person name="Huang Y."/>
            <person name="Sun J."/>
            <person name="Men J."/>
            <person name="Liu H."/>
            <person name="Luo F."/>
            <person name="Guo L."/>
            <person name="Lv X."/>
            <person name="Deng C."/>
            <person name="Zhou C."/>
            <person name="Fan Y."/>
            <person name="Li X."/>
            <person name="Huang L."/>
            <person name="Hu Y."/>
            <person name="Liang C."/>
            <person name="Hu X."/>
            <person name="Xu J."/>
            <person name="Yu X."/>
        </authorList>
    </citation>
    <scope>NUCLEOTIDE SEQUENCE [LARGE SCALE GENOMIC DNA]</scope>
    <source>
        <strain evidence="2">Henan</strain>
    </source>
</reference>
<reference key="2">
    <citation type="submission" date="2011-10" db="EMBL/GenBank/DDBJ databases">
        <title>The genome and transcriptome sequence of Clonorchis sinensis provide insights into the carcinogenic liver fluke.</title>
        <authorList>
            <person name="Wang X."/>
            <person name="Huang Y."/>
            <person name="Chen W."/>
            <person name="Liu H."/>
            <person name="Guo L."/>
            <person name="Chen Y."/>
            <person name="Luo F."/>
            <person name="Zhou W."/>
            <person name="Sun J."/>
            <person name="Mao Q."/>
            <person name="Liang P."/>
            <person name="Zhou C."/>
            <person name="Tian Y."/>
            <person name="Men J."/>
            <person name="Lv X."/>
            <person name="Huang L."/>
            <person name="Zhou J."/>
            <person name="Hu Y."/>
            <person name="Li R."/>
            <person name="Zhang F."/>
            <person name="Lei H."/>
            <person name="Li X."/>
            <person name="Hu X."/>
            <person name="Liang C."/>
            <person name="Xu J."/>
            <person name="Wu Z."/>
            <person name="Yu X."/>
        </authorList>
    </citation>
    <scope>NUCLEOTIDE SEQUENCE</scope>
    <source>
        <strain>Henan</strain>
    </source>
</reference>
<protein>
    <submittedName>
        <fullName evidence="2">Retrovirus-related Pol polyprotein from transposon 17.6</fullName>
    </submittedName>
</protein>
<evidence type="ECO:0000313" key="2">
    <source>
        <dbReference type="EMBL" id="GAA57729.1"/>
    </source>
</evidence>
<feature type="domain" description="Reverse transcriptase/retrotransposon-derived protein RNase H-like" evidence="1">
    <location>
        <begin position="132"/>
        <end position="202"/>
    </location>
</feature>
<dbReference type="Proteomes" id="UP000008909">
    <property type="component" value="Unassembled WGS sequence"/>
</dbReference>
<dbReference type="InterPro" id="IPR043128">
    <property type="entry name" value="Rev_trsase/Diguanyl_cyclase"/>
</dbReference>
<dbReference type="Pfam" id="PF17919">
    <property type="entry name" value="RT_RNaseH_2"/>
    <property type="match status" value="1"/>
</dbReference>
<dbReference type="SUPFAM" id="SSF56672">
    <property type="entry name" value="DNA/RNA polymerases"/>
    <property type="match status" value="1"/>
</dbReference>
<dbReference type="AlphaFoldDB" id="G7YXP9"/>
<sequence length="212" mass="23605">MFQQVMNTITKDLECVETYRDDVIVYAAGKATRDMRLLSLRNRSSEFNGAIHTDECTFGVPSFSRLGYIVDGSGFRPDKNRLSPLVNAPSPTNLQELRSILGALQYQSRFIPNFARHSGCLFDVISANQFSWSSNHELTLRALLGCLQTSAVLRPFSTEHHSTVITGVSHTGIRAILEQCGRPVSCISRRLSKAERGYSQTQCGIFSRRTGP</sequence>
<keyword evidence="3" id="KW-1185">Reference proteome</keyword>
<accession>G7YXP9</accession>
<dbReference type="InterPro" id="IPR043502">
    <property type="entry name" value="DNA/RNA_pol_sf"/>
</dbReference>
<proteinExistence type="predicted"/>
<dbReference type="InterPro" id="IPR050951">
    <property type="entry name" value="Retrovirus_Pol_polyprotein"/>
</dbReference>
<dbReference type="PANTHER" id="PTHR37984">
    <property type="entry name" value="PROTEIN CBG26694"/>
    <property type="match status" value="1"/>
</dbReference>
<dbReference type="PANTHER" id="PTHR37984:SF9">
    <property type="entry name" value="INTEGRASE CATALYTIC DOMAIN-CONTAINING PROTEIN"/>
    <property type="match status" value="1"/>
</dbReference>
<name>G7YXP9_CLOSI</name>
<dbReference type="InterPro" id="IPR041577">
    <property type="entry name" value="RT_RNaseH_2"/>
</dbReference>
<dbReference type="Gene3D" id="3.30.70.270">
    <property type="match status" value="2"/>
</dbReference>
<dbReference type="EMBL" id="DF144993">
    <property type="protein sequence ID" value="GAA57729.1"/>
    <property type="molecule type" value="Genomic_DNA"/>
</dbReference>
<evidence type="ECO:0000313" key="3">
    <source>
        <dbReference type="Proteomes" id="UP000008909"/>
    </source>
</evidence>
<organism evidence="2 3">
    <name type="scientific">Clonorchis sinensis</name>
    <name type="common">Chinese liver fluke</name>
    <dbReference type="NCBI Taxonomy" id="79923"/>
    <lineage>
        <taxon>Eukaryota</taxon>
        <taxon>Metazoa</taxon>
        <taxon>Spiralia</taxon>
        <taxon>Lophotrochozoa</taxon>
        <taxon>Platyhelminthes</taxon>
        <taxon>Trematoda</taxon>
        <taxon>Digenea</taxon>
        <taxon>Opisthorchiida</taxon>
        <taxon>Opisthorchiata</taxon>
        <taxon>Opisthorchiidae</taxon>
        <taxon>Clonorchis</taxon>
    </lineage>
</organism>